<dbReference type="OrthoDB" id="2013972at2759"/>
<dbReference type="RefSeq" id="XP_002505370.1">
    <property type="nucleotide sequence ID" value="XM_002505324.1"/>
</dbReference>
<proteinExistence type="predicted"/>
<protein>
    <recommendedName>
        <fullName evidence="1">Methyltransferase type 11 domain-containing protein</fullName>
    </recommendedName>
</protein>
<accession>C1EF17</accession>
<dbReference type="OMA" id="MCTSWKS"/>
<keyword evidence="3" id="KW-1185">Reference proteome</keyword>
<feature type="domain" description="Methyltransferase type 11" evidence="1">
    <location>
        <begin position="131"/>
        <end position="184"/>
    </location>
</feature>
<dbReference type="AlphaFoldDB" id="C1EF17"/>
<dbReference type="PANTHER" id="PTHR43036:SF1">
    <property type="entry name" value="S-ADENOSYL-L-METHIONINE-DEPENDENT METHYLTRANSFERASES SUPERFAMILY PROTEIN"/>
    <property type="match status" value="1"/>
</dbReference>
<dbReference type="GeneID" id="8247791"/>
<sequence>MTGGFFAAGGRSDIAVARQAAGANPEIAKVLVDPKFPDAFPFGEQEMQRYDESSDFLFYSQPRFVQHIDDDAIGALTKYYAEVFPESGREDTALLDVCSSWISHYPKDYKAGRISGLGMNEEELGRNPILSDYAVRDLNEDPTLPYEDNTFDVVTNAVSVDYLTKPLEMMKEVNRVLKPGGLAVMSFSNRCFPTKAVSIWTATGDLDHIWIVGAYFHFAGGFEPPAAQDISPKPGKTDPMYVVYARKKA</sequence>
<gene>
    <name evidence="2" type="ORF">MICPUN_103284</name>
</gene>
<dbReference type="InterPro" id="IPR013216">
    <property type="entry name" value="Methyltransf_11"/>
</dbReference>
<dbReference type="eggNOG" id="ENOG502QS7X">
    <property type="taxonomic scope" value="Eukaryota"/>
</dbReference>
<dbReference type="PANTHER" id="PTHR43036">
    <property type="entry name" value="OSJNBB0011N17.9 PROTEIN"/>
    <property type="match status" value="1"/>
</dbReference>
<dbReference type="InParanoid" id="C1EF17"/>
<evidence type="ECO:0000313" key="3">
    <source>
        <dbReference type="Proteomes" id="UP000002009"/>
    </source>
</evidence>
<dbReference type="GO" id="GO:0008757">
    <property type="term" value="F:S-adenosylmethionine-dependent methyltransferase activity"/>
    <property type="evidence" value="ECO:0007669"/>
    <property type="project" value="InterPro"/>
</dbReference>
<reference evidence="2 3" key="1">
    <citation type="journal article" date="2009" name="Science">
        <title>Green evolution and dynamic adaptations revealed by genomes of the marine picoeukaryotes Micromonas.</title>
        <authorList>
            <person name="Worden A.Z."/>
            <person name="Lee J.H."/>
            <person name="Mock T."/>
            <person name="Rouze P."/>
            <person name="Simmons M.P."/>
            <person name="Aerts A.L."/>
            <person name="Allen A.E."/>
            <person name="Cuvelier M.L."/>
            <person name="Derelle E."/>
            <person name="Everett M.V."/>
            <person name="Foulon E."/>
            <person name="Grimwood J."/>
            <person name="Gundlach H."/>
            <person name="Henrissat B."/>
            <person name="Napoli C."/>
            <person name="McDonald S.M."/>
            <person name="Parker M.S."/>
            <person name="Rombauts S."/>
            <person name="Salamov A."/>
            <person name="Von Dassow P."/>
            <person name="Badger J.H."/>
            <person name="Coutinho P.M."/>
            <person name="Demir E."/>
            <person name="Dubchak I."/>
            <person name="Gentemann C."/>
            <person name="Eikrem W."/>
            <person name="Gready J.E."/>
            <person name="John U."/>
            <person name="Lanier W."/>
            <person name="Lindquist E.A."/>
            <person name="Lucas S."/>
            <person name="Mayer K.F."/>
            <person name="Moreau H."/>
            <person name="Not F."/>
            <person name="Otillar R."/>
            <person name="Panaud O."/>
            <person name="Pangilinan J."/>
            <person name="Paulsen I."/>
            <person name="Piegu B."/>
            <person name="Poliakov A."/>
            <person name="Robbens S."/>
            <person name="Schmutz J."/>
            <person name="Toulza E."/>
            <person name="Wyss T."/>
            <person name="Zelensky A."/>
            <person name="Zhou K."/>
            <person name="Armbrust E.V."/>
            <person name="Bhattacharya D."/>
            <person name="Goodenough U.W."/>
            <person name="Van de Peer Y."/>
            <person name="Grigoriev I.V."/>
        </authorList>
    </citation>
    <scope>NUCLEOTIDE SEQUENCE [LARGE SCALE GENOMIC DNA]</scope>
    <source>
        <strain evidence="3">RCC299 / NOUM17</strain>
    </source>
</reference>
<dbReference type="Gene3D" id="3.40.50.150">
    <property type="entry name" value="Vaccinia Virus protein VP39"/>
    <property type="match status" value="1"/>
</dbReference>
<organism evidence="2 3">
    <name type="scientific">Micromonas commoda (strain RCC299 / NOUM17 / CCMP2709)</name>
    <name type="common">Picoplanktonic green alga</name>
    <dbReference type="NCBI Taxonomy" id="296587"/>
    <lineage>
        <taxon>Eukaryota</taxon>
        <taxon>Viridiplantae</taxon>
        <taxon>Chlorophyta</taxon>
        <taxon>Mamiellophyceae</taxon>
        <taxon>Mamiellales</taxon>
        <taxon>Mamiellaceae</taxon>
        <taxon>Micromonas</taxon>
    </lineage>
</organism>
<dbReference type="Proteomes" id="UP000002009">
    <property type="component" value="Chromosome 11"/>
</dbReference>
<dbReference type="EMBL" id="CP001330">
    <property type="protein sequence ID" value="ACO66628.1"/>
    <property type="molecule type" value="Genomic_DNA"/>
</dbReference>
<dbReference type="KEGG" id="mis:MICPUN_103284"/>
<dbReference type="InterPro" id="IPR029063">
    <property type="entry name" value="SAM-dependent_MTases_sf"/>
</dbReference>
<evidence type="ECO:0000313" key="2">
    <source>
        <dbReference type="EMBL" id="ACO66628.1"/>
    </source>
</evidence>
<dbReference type="SUPFAM" id="SSF53335">
    <property type="entry name" value="S-adenosyl-L-methionine-dependent methyltransferases"/>
    <property type="match status" value="1"/>
</dbReference>
<evidence type="ECO:0000259" key="1">
    <source>
        <dbReference type="Pfam" id="PF08241"/>
    </source>
</evidence>
<dbReference type="Pfam" id="PF08241">
    <property type="entry name" value="Methyltransf_11"/>
    <property type="match status" value="1"/>
</dbReference>
<dbReference type="FunCoup" id="C1EF17">
    <property type="interactions" value="399"/>
</dbReference>
<name>C1EF17_MICCC</name>